<dbReference type="Proteomes" id="UP000320475">
    <property type="component" value="Unassembled WGS sequence"/>
</dbReference>
<dbReference type="PANTHER" id="PTHR10643">
    <property type="entry name" value="KINETOCHORE PROTEIN NDC80"/>
    <property type="match status" value="1"/>
</dbReference>
<name>A0A507D4V2_9FUNG</name>
<feature type="compositionally biased region" description="Polar residues" evidence="12">
    <location>
        <begin position="1"/>
        <end position="10"/>
    </location>
</feature>
<comment type="caution">
    <text evidence="16">The sequence shown here is derived from an EMBL/GenBank/DDBJ whole genome shotgun (WGS) entry which is preliminary data.</text>
</comment>
<evidence type="ECO:0000259" key="15">
    <source>
        <dbReference type="Pfam" id="PF24487"/>
    </source>
</evidence>
<dbReference type="VEuPathDB" id="FungiDB:SeMB42_g03675"/>
<feature type="coiled-coil region" evidence="11">
    <location>
        <begin position="465"/>
        <end position="574"/>
    </location>
</feature>
<evidence type="ECO:0000256" key="9">
    <source>
        <dbReference type="ARBA" id="ARBA00023328"/>
    </source>
</evidence>
<dbReference type="Gene3D" id="6.10.250.1950">
    <property type="match status" value="1"/>
</dbReference>
<dbReference type="InterPro" id="IPR005550">
    <property type="entry name" value="Kinetochore_Ndc80"/>
</dbReference>
<protein>
    <recommendedName>
        <fullName evidence="10">Kinetochore protein NDC80</fullName>
    </recommendedName>
</protein>
<proteinExistence type="inferred from homology"/>
<organism evidence="16 18">
    <name type="scientific">Synchytrium endobioticum</name>
    <dbReference type="NCBI Taxonomy" id="286115"/>
    <lineage>
        <taxon>Eukaryota</taxon>
        <taxon>Fungi</taxon>
        <taxon>Fungi incertae sedis</taxon>
        <taxon>Chytridiomycota</taxon>
        <taxon>Chytridiomycota incertae sedis</taxon>
        <taxon>Chytridiomycetes</taxon>
        <taxon>Synchytriales</taxon>
        <taxon>Synchytriaceae</taxon>
        <taxon>Synchytrium</taxon>
    </lineage>
</organism>
<evidence type="ECO:0000256" key="5">
    <source>
        <dbReference type="ARBA" id="ARBA00022838"/>
    </source>
</evidence>
<comment type="similarity">
    <text evidence="1 10">Belongs to the NDC80/HEC1 family.</text>
</comment>
<feature type="domain" description="Kinetochore protein NDC80 loop region" evidence="15">
    <location>
        <begin position="388"/>
        <end position="591"/>
    </location>
</feature>
<evidence type="ECO:0000256" key="6">
    <source>
        <dbReference type="ARBA" id="ARBA00023054"/>
    </source>
</evidence>
<evidence type="ECO:0000256" key="4">
    <source>
        <dbReference type="ARBA" id="ARBA00022776"/>
    </source>
</evidence>
<dbReference type="AlphaFoldDB" id="A0A507D4V2"/>
<keyword evidence="18" id="KW-1185">Reference proteome</keyword>
<evidence type="ECO:0000256" key="12">
    <source>
        <dbReference type="SAM" id="MobiDB-lite"/>
    </source>
</evidence>
<dbReference type="Pfam" id="PF24487">
    <property type="entry name" value="NDC80_loop"/>
    <property type="match status" value="1"/>
</dbReference>
<dbReference type="EMBL" id="QEAM01000093">
    <property type="protein sequence ID" value="TPX46823.1"/>
    <property type="molecule type" value="Genomic_DNA"/>
</dbReference>
<feature type="coiled-coil region" evidence="11">
    <location>
        <begin position="260"/>
        <end position="294"/>
    </location>
</feature>
<dbReference type="GO" id="GO:0051301">
    <property type="term" value="P:cell division"/>
    <property type="evidence" value="ECO:0007669"/>
    <property type="project" value="UniProtKB-UniRule"/>
</dbReference>
<feature type="coiled-coil region" evidence="11">
    <location>
        <begin position="608"/>
        <end position="635"/>
    </location>
</feature>
<keyword evidence="3 10" id="KW-0132">Cell division</keyword>
<comment type="subunit">
    <text evidence="10">Component of the NDC80 complex.</text>
</comment>
<dbReference type="GO" id="GO:0031262">
    <property type="term" value="C:Ndc80 complex"/>
    <property type="evidence" value="ECO:0007669"/>
    <property type="project" value="UniProtKB-UniRule"/>
</dbReference>
<gene>
    <name evidence="17" type="ORF">SeLEV6574_g03005</name>
    <name evidence="16" type="ORF">SeMB42_g03675</name>
</gene>
<dbReference type="InterPro" id="IPR040967">
    <property type="entry name" value="DUF5595"/>
</dbReference>
<feature type="compositionally biased region" description="Low complexity" evidence="12">
    <location>
        <begin position="28"/>
        <end position="46"/>
    </location>
</feature>
<evidence type="ECO:0000256" key="10">
    <source>
        <dbReference type="RuleBase" id="RU368072"/>
    </source>
</evidence>
<dbReference type="Proteomes" id="UP000317494">
    <property type="component" value="Unassembled WGS sequence"/>
</dbReference>
<keyword evidence="5 10" id="KW-0995">Kinetochore</keyword>
<dbReference type="PANTHER" id="PTHR10643:SF2">
    <property type="entry name" value="KINETOCHORE PROTEIN NDC80 HOMOLOG"/>
    <property type="match status" value="1"/>
</dbReference>
<comment type="function">
    <text evidence="10">Acts as a component of the essential kinetochore-associated NDC80 complex, which is required for chromosome segregation and spindle checkpoint activity.</text>
</comment>
<sequence>MAAGSQSSRISALPRPSLAPISGRPSTNNSNFNANANANGRSSNVGGMLSTLAESMSGANENGMRPSRGMGSLGRRSSVFTSRQSIAAAGSNAITKDPRPIRDKQWQANAVKQLLAFLLQSGYNQPISQKQLQAPSAKDFQFIFKYLLSQLDPNYAFQKKFEDEVPAVLKGLRYPFADQISKSALYSCGSMHAWPALLAMLVWMVELILCCDQIENAPDITEDGDPTANAEKIFFDYLTKAYELWMAGGDNFDSIDQELISNFDRKNELAIHEVDRLQQDHEILKKELQELTGTEAPLIRLDRENTTLKTDLIKFRQYLTHVDAKNIKLADTISKLREDLKSYELELTALTDEKNALQKTVDAQEISPQDIDRMQAEREQLIKMLEAINAKVDEVNKVVWEKEIGHQKVMDQLEKLAQEYNALCYRLNVASSDPNTRFDLELNLHATKPESVPSVDLRNKVKPVLSALEARYTQLRHKLAEEQNVIQETHDRLIEELTQKMDDLMELESQIRMLNDQYNQETEATKKQQATLTEEVEVLEQQIQKARYDASGGLMEAQRKQQFAQIQYDDLVRRYRDQRERMFRDFLRVLEDCVELRRYISDGLGKLKELSEEELAQASKEEEALKNKLNQILSADGSLY</sequence>
<evidence type="ECO:0000256" key="1">
    <source>
        <dbReference type="ARBA" id="ARBA00007050"/>
    </source>
</evidence>
<dbReference type="FunFam" id="1.10.418.30:FF:000001">
    <property type="entry name" value="Probable kinetochore protein ndc80"/>
    <property type="match status" value="1"/>
</dbReference>
<keyword evidence="4 10" id="KW-0498">Mitosis</keyword>
<comment type="subcellular location">
    <subcellularLocation>
        <location evidence="10">Chromosome</location>
        <location evidence="10">Centromere</location>
        <location evidence="10">Kinetochore</location>
    </subcellularLocation>
    <subcellularLocation>
        <location evidence="10">Nucleus</location>
    </subcellularLocation>
</comment>
<keyword evidence="9 10" id="KW-0137">Centromere</keyword>
<dbReference type="Pfam" id="PF18077">
    <property type="entry name" value="DUF5595"/>
    <property type="match status" value="1"/>
</dbReference>
<dbReference type="Pfam" id="PF03801">
    <property type="entry name" value="Ndc80_HEC"/>
    <property type="match status" value="1"/>
</dbReference>
<keyword evidence="8 10" id="KW-0131">Cell cycle</keyword>
<evidence type="ECO:0000259" key="14">
    <source>
        <dbReference type="Pfam" id="PF18077"/>
    </source>
</evidence>
<accession>A0A507D4V2</accession>
<evidence type="ECO:0000313" key="17">
    <source>
        <dbReference type="EMBL" id="TPX46823.1"/>
    </source>
</evidence>
<dbReference type="GO" id="GO:0051315">
    <property type="term" value="P:attachment of mitotic spindle microtubules to kinetochore"/>
    <property type="evidence" value="ECO:0007669"/>
    <property type="project" value="UniProtKB-UniRule"/>
</dbReference>
<dbReference type="InterPro" id="IPR038273">
    <property type="entry name" value="Ndc80_sf"/>
</dbReference>
<evidence type="ECO:0000313" key="16">
    <source>
        <dbReference type="EMBL" id="TPX46493.1"/>
    </source>
</evidence>
<dbReference type="OrthoDB" id="7459479at2759"/>
<evidence type="ECO:0000256" key="7">
    <source>
        <dbReference type="ARBA" id="ARBA00023242"/>
    </source>
</evidence>
<dbReference type="InterPro" id="IPR057091">
    <property type="entry name" value="NDC80_loop"/>
</dbReference>
<dbReference type="InterPro" id="IPR055260">
    <property type="entry name" value="Ndc80_CH"/>
</dbReference>
<dbReference type="Gene3D" id="1.10.418.30">
    <property type="entry name" value="Ncd80 complex, Ncd80 subunit"/>
    <property type="match status" value="1"/>
</dbReference>
<keyword evidence="2 10" id="KW-0158">Chromosome</keyword>
<evidence type="ECO:0000256" key="2">
    <source>
        <dbReference type="ARBA" id="ARBA00022454"/>
    </source>
</evidence>
<evidence type="ECO:0000256" key="11">
    <source>
        <dbReference type="SAM" id="Coils"/>
    </source>
</evidence>
<dbReference type="EMBL" id="QEAN01000134">
    <property type="protein sequence ID" value="TPX46493.1"/>
    <property type="molecule type" value="Genomic_DNA"/>
</dbReference>
<reference evidence="18 19" key="1">
    <citation type="journal article" date="2019" name="Sci. Rep.">
        <title>Comparative genomics of chytrid fungi reveal insights into the obligate biotrophic and pathogenic lifestyle of Synchytrium endobioticum.</title>
        <authorList>
            <person name="van de Vossenberg B.T.L.H."/>
            <person name="Warris S."/>
            <person name="Nguyen H.D.T."/>
            <person name="van Gent-Pelzer M.P.E."/>
            <person name="Joly D.L."/>
            <person name="van de Geest H.C."/>
            <person name="Bonants P.J.M."/>
            <person name="Smith D.S."/>
            <person name="Levesque C.A."/>
            <person name="van der Lee T.A.J."/>
        </authorList>
    </citation>
    <scope>NUCLEOTIDE SEQUENCE [LARGE SCALE GENOMIC DNA]</scope>
    <source>
        <strain evidence="17 19">LEV6574</strain>
        <strain evidence="16 18">MB42</strain>
    </source>
</reference>
<evidence type="ECO:0000256" key="3">
    <source>
        <dbReference type="ARBA" id="ARBA00022618"/>
    </source>
</evidence>
<feature type="region of interest" description="Disordered" evidence="12">
    <location>
        <begin position="1"/>
        <end position="46"/>
    </location>
</feature>
<keyword evidence="6 11" id="KW-0175">Coiled coil</keyword>
<evidence type="ECO:0000313" key="19">
    <source>
        <dbReference type="Proteomes" id="UP000320475"/>
    </source>
</evidence>
<keyword evidence="7 10" id="KW-0539">Nucleus</keyword>
<dbReference type="STRING" id="286115.A0A507D4V2"/>
<evidence type="ECO:0000259" key="13">
    <source>
        <dbReference type="Pfam" id="PF03801"/>
    </source>
</evidence>
<evidence type="ECO:0000313" key="18">
    <source>
        <dbReference type="Proteomes" id="UP000317494"/>
    </source>
</evidence>
<feature type="coiled-coil region" evidence="11">
    <location>
        <begin position="326"/>
        <end position="398"/>
    </location>
</feature>
<feature type="domain" description="DUF5595" evidence="14">
    <location>
        <begin position="228"/>
        <end position="291"/>
    </location>
</feature>
<feature type="domain" description="Kinetochore protein Ndc80 CH" evidence="13">
    <location>
        <begin position="75"/>
        <end position="213"/>
    </location>
</feature>
<dbReference type="GO" id="GO:0005634">
    <property type="term" value="C:nucleus"/>
    <property type="evidence" value="ECO:0007669"/>
    <property type="project" value="UniProtKB-SubCell"/>
</dbReference>
<evidence type="ECO:0000256" key="8">
    <source>
        <dbReference type="ARBA" id="ARBA00023306"/>
    </source>
</evidence>